<feature type="compositionally biased region" description="Low complexity" evidence="7">
    <location>
        <begin position="801"/>
        <end position="811"/>
    </location>
</feature>
<reference evidence="10" key="4">
    <citation type="submission" date="2024-02" db="EMBL/GenBank/DDBJ databases">
        <title>Comparative genomics of Cryptococcus and Kwoniella reveals pathogenesis evolution and contrasting modes of karyotype evolution via chromosome fusion or intercentromeric recombination.</title>
        <authorList>
            <person name="Coelho M.A."/>
            <person name="David-Palma M."/>
            <person name="Shea T."/>
            <person name="Bowers K."/>
            <person name="McGinley-Smith S."/>
            <person name="Mohammad A.W."/>
            <person name="Gnirke A."/>
            <person name="Yurkov A.M."/>
            <person name="Nowrousian M."/>
            <person name="Sun S."/>
            <person name="Cuomo C.A."/>
            <person name="Heitman J."/>
        </authorList>
    </citation>
    <scope>NUCLEOTIDE SEQUENCE</scope>
    <source>
        <strain evidence="10">CBS 10118</strain>
    </source>
</reference>
<dbReference type="SUPFAM" id="SSF46785">
    <property type="entry name" value="Winged helix' DNA-binding domain"/>
    <property type="match status" value="1"/>
</dbReference>
<dbReference type="CDD" id="cd00059">
    <property type="entry name" value="FH_FOX"/>
    <property type="match status" value="1"/>
</dbReference>
<feature type="compositionally biased region" description="Basic and acidic residues" evidence="7">
    <location>
        <begin position="721"/>
        <end position="732"/>
    </location>
</feature>
<organism evidence="9">
    <name type="scientific">Kwoniella bestiolae CBS 10118</name>
    <dbReference type="NCBI Taxonomy" id="1296100"/>
    <lineage>
        <taxon>Eukaryota</taxon>
        <taxon>Fungi</taxon>
        <taxon>Dikarya</taxon>
        <taxon>Basidiomycota</taxon>
        <taxon>Agaricomycotina</taxon>
        <taxon>Tremellomycetes</taxon>
        <taxon>Tremellales</taxon>
        <taxon>Cryptococcaceae</taxon>
        <taxon>Kwoniella</taxon>
    </lineage>
</organism>
<evidence type="ECO:0000256" key="6">
    <source>
        <dbReference type="PROSITE-ProRule" id="PRU00089"/>
    </source>
</evidence>
<dbReference type="PROSITE" id="PS50039">
    <property type="entry name" value="FORK_HEAD_3"/>
    <property type="match status" value="1"/>
</dbReference>
<dbReference type="EMBL" id="CP144542">
    <property type="protein sequence ID" value="WVW81789.1"/>
    <property type="molecule type" value="Genomic_DNA"/>
</dbReference>
<dbReference type="InterPro" id="IPR036390">
    <property type="entry name" value="WH_DNA-bd_sf"/>
</dbReference>
<keyword evidence="3 6" id="KW-0238">DNA-binding</keyword>
<evidence type="ECO:0000259" key="8">
    <source>
        <dbReference type="PROSITE" id="PS50039"/>
    </source>
</evidence>
<feature type="region of interest" description="Disordered" evidence="7">
    <location>
        <begin position="755"/>
        <end position="928"/>
    </location>
</feature>
<dbReference type="PRINTS" id="PR00053">
    <property type="entry name" value="FORKHEAD"/>
</dbReference>
<dbReference type="OrthoDB" id="5954824at2759"/>
<dbReference type="AlphaFoldDB" id="A0A1B9G9F5"/>
<dbReference type="GeneID" id="30206889"/>
<feature type="compositionally biased region" description="Polar residues" evidence="7">
    <location>
        <begin position="32"/>
        <end position="42"/>
    </location>
</feature>
<evidence type="ECO:0000256" key="5">
    <source>
        <dbReference type="ARBA" id="ARBA00023242"/>
    </source>
</evidence>
<feature type="DNA-binding region" description="Fork-head" evidence="6">
    <location>
        <begin position="459"/>
        <end position="550"/>
    </location>
</feature>
<accession>A0A1B9G9F5</accession>
<dbReference type="InterPro" id="IPR036388">
    <property type="entry name" value="WH-like_DNA-bd_sf"/>
</dbReference>
<dbReference type="STRING" id="1296100.A0A1B9G9F5"/>
<feature type="compositionally biased region" description="Basic residues" evidence="7">
    <location>
        <begin position="589"/>
        <end position="599"/>
    </location>
</feature>
<sequence length="995" mass="109203">MSRPASSTSQRPSGSGSNNMMGGESMGRVHTFSPTPSASTSHQPIYYTHEQIISDGYIQPYNSYGGEINGQMITPYAGHQVAQGRIAIPMHGHPGNVMAINQNHPGRGAGKTPIRATPPPNNGFDDLGPSPFLPEEETTPYLPAHFEAYGQMSVSPSMGPMQLSQQNHLVSPTDQINMGRMAPPLHRNNTMPLLSHQQQHFQSQPLPMGRQRQNAQQGRPAIIQRQQSMPGPIQRPTALSRHASIHGPSRSASPHIGGDIFDPVPPGANGSPLMRGQMHPLPPAPENMDMSWDLSSFDPAFNPTGQGISPARALGPAPHQPQRFSPHREAHIITPQNNKLGYNHQIHSSAVSVASTATTSSSISSMSDISVRSAHQQIKQHDGDSSDDEHESPTRGPSTSRAMMKMHLEEKKNSGDMPRMIKQIPKSTATGGRTSAKFAKVAEDPGVEGVPPGPRPMERPSPSFACIIGQAILRCKAGGLSLEHIYRYVETAYPFFKNGDGAWRNSVRHNLSIHKMFETIPRTEMFPPGKGGIWIIHEDEKCHWPAEDKFIKNFPPSHPHHAVCRQTLHERAKENEAIEKAAREGRVYVPKKGKKGRKLAAKDEDDDEGSTEMIRTSSMLTEIPLQRTESQQDLAGSSTPIPEAEPEDESTTPRVKFQLLEPPPLNHQDSSEAAEFEDDEGEFLPIEADLPDPAPVDVTPADPVRKRDEQMARNGMMMPPRFERKEKRRPLEVEDDNVFTSTKRVRVADPLAPIHPLPQEASMSVKELDDSFITPERERPISNNKSIMSSAFKTPALIQTSSSPGSSPMPSTITRSTHHPSALQQTWTHDDMAENHPHSRESSPRPMLDAAFDFKPKAPPPRARTLAQEDDYPPSKQTHHHSPRAPPKTPVSRSSAATDKTPRLQHLRTPSLAKTPMFFGGSPALPPPSASAFLSTPMWEVGGVLDRLKDHLTGSPTHSTNSGSIRSPMPSTDPTRYAMLLDSGGSPRKRRDVSL</sequence>
<evidence type="ECO:0000256" key="3">
    <source>
        <dbReference type="ARBA" id="ARBA00023125"/>
    </source>
</evidence>
<feature type="region of interest" description="Disordered" evidence="7">
    <location>
        <begin position="950"/>
        <end position="995"/>
    </location>
</feature>
<feature type="compositionally biased region" description="Basic and acidic residues" evidence="7">
    <location>
        <begin position="828"/>
        <end position="843"/>
    </location>
</feature>
<comment type="subcellular location">
    <subcellularLocation>
        <location evidence="1 6">Nucleus</location>
    </subcellularLocation>
</comment>
<evidence type="ECO:0000313" key="9">
    <source>
        <dbReference type="EMBL" id="OCF27646.1"/>
    </source>
</evidence>
<dbReference type="VEuPathDB" id="FungiDB:I302_02490"/>
<reference evidence="10" key="2">
    <citation type="submission" date="2013-07" db="EMBL/GenBank/DDBJ databases">
        <authorList>
            <consortium name="The Broad Institute Genome Sequencing Platform"/>
            <person name="Cuomo C."/>
            <person name="Litvintseva A."/>
            <person name="Chen Y."/>
            <person name="Heitman J."/>
            <person name="Sun S."/>
            <person name="Springer D."/>
            <person name="Dromer F."/>
            <person name="Young S.K."/>
            <person name="Zeng Q."/>
            <person name="Gargeya S."/>
            <person name="Fitzgerald M."/>
            <person name="Abouelleil A."/>
            <person name="Alvarado L."/>
            <person name="Berlin A.M."/>
            <person name="Chapman S.B."/>
            <person name="Dewar J."/>
            <person name="Goldberg J."/>
            <person name="Griggs A."/>
            <person name="Gujja S."/>
            <person name="Hansen M."/>
            <person name="Howarth C."/>
            <person name="Imamovic A."/>
            <person name="Larimer J."/>
            <person name="McCowan C."/>
            <person name="Murphy C."/>
            <person name="Pearson M."/>
            <person name="Priest M."/>
            <person name="Roberts A."/>
            <person name="Saif S."/>
            <person name="Shea T."/>
            <person name="Sykes S."/>
            <person name="Wortman J."/>
            <person name="Nusbaum C."/>
            <person name="Birren B."/>
        </authorList>
    </citation>
    <scope>NUCLEOTIDE SEQUENCE</scope>
    <source>
        <strain evidence="10">CBS 10118</strain>
    </source>
</reference>
<dbReference type="GO" id="GO:0000981">
    <property type="term" value="F:DNA-binding transcription factor activity, RNA polymerase II-specific"/>
    <property type="evidence" value="ECO:0007669"/>
    <property type="project" value="TreeGrafter"/>
</dbReference>
<feature type="region of interest" description="Disordered" evidence="7">
    <location>
        <begin position="1"/>
        <end position="42"/>
    </location>
</feature>
<feature type="domain" description="Fork-head" evidence="8">
    <location>
        <begin position="459"/>
        <end position="550"/>
    </location>
</feature>
<evidence type="ECO:0000256" key="4">
    <source>
        <dbReference type="ARBA" id="ARBA00023163"/>
    </source>
</evidence>
<reference evidence="9" key="3">
    <citation type="submission" date="2014-01" db="EMBL/GenBank/DDBJ databases">
        <title>Evolution of pathogenesis and genome organization in the Tremellales.</title>
        <authorList>
            <person name="Cuomo C."/>
            <person name="Litvintseva A."/>
            <person name="Heitman J."/>
            <person name="Chen Y."/>
            <person name="Sun S."/>
            <person name="Springer D."/>
            <person name="Dromer F."/>
            <person name="Young S."/>
            <person name="Zeng Q."/>
            <person name="Chapman S."/>
            <person name="Gujja S."/>
            <person name="Saif S."/>
            <person name="Birren B."/>
        </authorList>
    </citation>
    <scope>NUCLEOTIDE SEQUENCE</scope>
    <source>
        <strain evidence="9">CBS 10118</strain>
    </source>
</reference>
<keyword evidence="4" id="KW-0804">Transcription</keyword>
<dbReference type="RefSeq" id="XP_019048716.1">
    <property type="nucleotide sequence ID" value="XM_019189154.1"/>
</dbReference>
<evidence type="ECO:0000256" key="7">
    <source>
        <dbReference type="SAM" id="MobiDB-lite"/>
    </source>
</evidence>
<dbReference type="EMBL" id="KI894019">
    <property type="protein sequence ID" value="OCF27646.1"/>
    <property type="molecule type" value="Genomic_DNA"/>
</dbReference>
<evidence type="ECO:0000313" key="11">
    <source>
        <dbReference type="Proteomes" id="UP000092730"/>
    </source>
</evidence>
<evidence type="ECO:0000256" key="1">
    <source>
        <dbReference type="ARBA" id="ARBA00004123"/>
    </source>
</evidence>
<keyword evidence="5 6" id="KW-0539">Nucleus</keyword>
<dbReference type="PANTHER" id="PTHR45881">
    <property type="entry name" value="CHECKPOINT SUPPRESSOR 1-LIKE, ISOFORM A-RELATED"/>
    <property type="match status" value="1"/>
</dbReference>
<protein>
    <recommendedName>
        <fullName evidence="8">Fork-head domain-containing protein</fullName>
    </recommendedName>
</protein>
<proteinExistence type="predicted"/>
<dbReference type="InterPro" id="IPR030456">
    <property type="entry name" value="TF_fork_head_CS_2"/>
</dbReference>
<feature type="compositionally biased region" description="Polar residues" evidence="7">
    <location>
        <begin position="781"/>
        <end position="800"/>
    </location>
</feature>
<dbReference type="PANTHER" id="PTHR45881:SF1">
    <property type="entry name" value="FORK HEAD PROTEIN HOMOLOG 2"/>
    <property type="match status" value="1"/>
</dbReference>
<dbReference type="GO" id="GO:0005634">
    <property type="term" value="C:nucleus"/>
    <property type="evidence" value="ECO:0007669"/>
    <property type="project" value="UniProtKB-SubCell"/>
</dbReference>
<evidence type="ECO:0000256" key="2">
    <source>
        <dbReference type="ARBA" id="ARBA00023015"/>
    </source>
</evidence>
<feature type="region of interest" description="Disordered" evidence="7">
    <location>
        <begin position="200"/>
        <end position="285"/>
    </location>
</feature>
<feature type="compositionally biased region" description="Low complexity" evidence="7">
    <location>
        <begin position="1"/>
        <end position="23"/>
    </location>
</feature>
<feature type="compositionally biased region" description="Polar residues" evidence="7">
    <location>
        <begin position="627"/>
        <end position="640"/>
    </location>
</feature>
<dbReference type="Pfam" id="PF00250">
    <property type="entry name" value="Forkhead"/>
    <property type="match status" value="1"/>
</dbReference>
<gene>
    <name evidence="9" type="ORF">I302_02490</name>
    <name evidence="10" type="ORF">I302_103786</name>
</gene>
<dbReference type="GO" id="GO:0000978">
    <property type="term" value="F:RNA polymerase II cis-regulatory region sequence-specific DNA binding"/>
    <property type="evidence" value="ECO:0007669"/>
    <property type="project" value="TreeGrafter"/>
</dbReference>
<keyword evidence="2" id="KW-0805">Transcription regulation</keyword>
<feature type="compositionally biased region" description="Polar residues" evidence="7">
    <location>
        <begin position="954"/>
        <end position="974"/>
    </location>
</feature>
<dbReference type="Proteomes" id="UP000092730">
    <property type="component" value="Chromosome 2"/>
</dbReference>
<evidence type="ECO:0000313" key="10">
    <source>
        <dbReference type="EMBL" id="WVW81789.1"/>
    </source>
</evidence>
<dbReference type="PROSITE" id="PS00658">
    <property type="entry name" value="FORK_HEAD_2"/>
    <property type="match status" value="1"/>
</dbReference>
<name>A0A1B9G9F5_9TREE</name>
<dbReference type="SMART" id="SM00339">
    <property type="entry name" value="FH"/>
    <property type="match status" value="1"/>
</dbReference>
<feature type="region of interest" description="Disordered" evidence="7">
    <location>
        <begin position="366"/>
        <end position="402"/>
    </location>
</feature>
<feature type="compositionally biased region" description="Acidic residues" evidence="7">
    <location>
        <begin position="672"/>
        <end position="682"/>
    </location>
</feature>
<reference evidence="9" key="1">
    <citation type="submission" date="2013-07" db="EMBL/GenBank/DDBJ databases">
        <title>The Genome Sequence of Cryptococcus bestiolae CBS10118.</title>
        <authorList>
            <consortium name="The Broad Institute Genome Sequencing Platform"/>
            <person name="Cuomo C."/>
            <person name="Litvintseva A."/>
            <person name="Chen Y."/>
            <person name="Heitman J."/>
            <person name="Sun S."/>
            <person name="Springer D."/>
            <person name="Dromer F."/>
            <person name="Young S.K."/>
            <person name="Zeng Q."/>
            <person name="Gargeya S."/>
            <person name="Fitzgerald M."/>
            <person name="Abouelleil A."/>
            <person name="Alvarado L."/>
            <person name="Berlin A.M."/>
            <person name="Chapman S.B."/>
            <person name="Dewar J."/>
            <person name="Goldberg J."/>
            <person name="Griggs A."/>
            <person name="Gujja S."/>
            <person name="Hansen M."/>
            <person name="Howarth C."/>
            <person name="Imamovic A."/>
            <person name="Larimer J."/>
            <person name="McCowan C."/>
            <person name="Murphy C."/>
            <person name="Pearson M."/>
            <person name="Priest M."/>
            <person name="Roberts A."/>
            <person name="Saif S."/>
            <person name="Shea T."/>
            <person name="Sykes S."/>
            <person name="Wortman J."/>
            <person name="Nusbaum C."/>
            <person name="Birren B."/>
        </authorList>
    </citation>
    <scope>NUCLEOTIDE SEQUENCE [LARGE SCALE GENOMIC DNA]</scope>
    <source>
        <strain evidence="9">CBS 10118</strain>
    </source>
</reference>
<keyword evidence="11" id="KW-1185">Reference proteome</keyword>
<dbReference type="KEGG" id="kbi:30206889"/>
<dbReference type="InterPro" id="IPR001766">
    <property type="entry name" value="Fork_head_dom"/>
</dbReference>
<dbReference type="Gene3D" id="1.10.10.10">
    <property type="entry name" value="Winged helix-like DNA-binding domain superfamily/Winged helix DNA-binding domain"/>
    <property type="match status" value="1"/>
</dbReference>
<feature type="region of interest" description="Disordered" evidence="7">
    <location>
        <begin position="584"/>
        <end position="735"/>
    </location>
</feature>